<dbReference type="GO" id="GO:0005524">
    <property type="term" value="F:ATP binding"/>
    <property type="evidence" value="ECO:0007669"/>
    <property type="project" value="InterPro"/>
</dbReference>
<protein>
    <recommendedName>
        <fullName evidence="1">Protein kinase domain-containing protein</fullName>
    </recommendedName>
</protein>
<dbReference type="GO" id="GO:0004713">
    <property type="term" value="F:protein tyrosine kinase activity"/>
    <property type="evidence" value="ECO:0007669"/>
    <property type="project" value="InterPro"/>
</dbReference>
<dbReference type="SMART" id="SM00219">
    <property type="entry name" value="TyrKc"/>
    <property type="match status" value="1"/>
</dbReference>
<dbReference type="SUPFAM" id="SSF56112">
    <property type="entry name" value="Protein kinase-like (PK-like)"/>
    <property type="match status" value="1"/>
</dbReference>
<dbReference type="Pfam" id="PF07714">
    <property type="entry name" value="PK_Tyr_Ser-Thr"/>
    <property type="match status" value="1"/>
</dbReference>
<dbReference type="InterPro" id="IPR020635">
    <property type="entry name" value="Tyr_kinase_cat_dom"/>
</dbReference>
<gene>
    <name evidence="2" type="primary">gb08065</name>
    <name evidence="2" type="ORF">PR202_gb08065</name>
</gene>
<reference evidence="2" key="1">
    <citation type="journal article" date="2018" name="DNA Res.">
        <title>Multiple hybrid de novo genome assembly of finger millet, an orphan allotetraploid crop.</title>
        <authorList>
            <person name="Hatakeyama M."/>
            <person name="Aluri S."/>
            <person name="Balachadran M.T."/>
            <person name="Sivarajan S.R."/>
            <person name="Patrignani A."/>
            <person name="Gruter S."/>
            <person name="Poveda L."/>
            <person name="Shimizu-Inatsugi R."/>
            <person name="Baeten J."/>
            <person name="Francoijs K.J."/>
            <person name="Nataraja K.N."/>
            <person name="Reddy Y.A.N."/>
            <person name="Phadnis S."/>
            <person name="Ravikumar R.L."/>
            <person name="Schlapbach R."/>
            <person name="Sreeman S.M."/>
            <person name="Shimizu K.K."/>
        </authorList>
    </citation>
    <scope>NUCLEOTIDE SEQUENCE</scope>
</reference>
<dbReference type="EMBL" id="BQKI01000075">
    <property type="protein sequence ID" value="GJN20664.1"/>
    <property type="molecule type" value="Genomic_DNA"/>
</dbReference>
<dbReference type="InterPro" id="IPR000719">
    <property type="entry name" value="Prot_kinase_dom"/>
</dbReference>
<evidence type="ECO:0000313" key="3">
    <source>
        <dbReference type="Proteomes" id="UP001054889"/>
    </source>
</evidence>
<dbReference type="Proteomes" id="UP001054889">
    <property type="component" value="Unassembled WGS sequence"/>
</dbReference>
<accession>A0AAV5EC30</accession>
<comment type="caution">
    <text evidence="2">The sequence shown here is derived from an EMBL/GenBank/DDBJ whole genome shotgun (WGS) entry which is preliminary data.</text>
</comment>
<dbReference type="InterPro" id="IPR050823">
    <property type="entry name" value="Plant_Ser_Thr_Prot_Kinase"/>
</dbReference>
<reference evidence="2" key="2">
    <citation type="submission" date="2021-12" db="EMBL/GenBank/DDBJ databases">
        <title>Resequencing data analysis of finger millet.</title>
        <authorList>
            <person name="Hatakeyama M."/>
            <person name="Aluri S."/>
            <person name="Balachadran M.T."/>
            <person name="Sivarajan S.R."/>
            <person name="Poveda L."/>
            <person name="Shimizu-Inatsugi R."/>
            <person name="Schlapbach R."/>
            <person name="Sreeman S.M."/>
            <person name="Shimizu K.K."/>
        </authorList>
    </citation>
    <scope>NUCLEOTIDE SEQUENCE</scope>
</reference>
<name>A0AAV5EC30_ELECO</name>
<sequence>MLKQCFFFLLEQHRRDILNSSCRELADHFQTNLDDENCADAPTEKKAPHKLLQFTFSRVENLLQLTLGQIVFLGKVGLVTSSRGGLSQTAQHLQPGTGVTVAVKSLKQDALQGHREWVAEVDFLGQLHHKHLVKLIGYCIEDDQRLLVYEFMPRGSLENHLFRKGALPLPWPNRMKIALGAAKGLTFLHGGPKPVIYRDFKNIKYSS</sequence>
<dbReference type="InterPro" id="IPR001245">
    <property type="entry name" value="Ser-Thr/Tyr_kinase_cat_dom"/>
</dbReference>
<proteinExistence type="predicted"/>
<dbReference type="PANTHER" id="PTHR45621">
    <property type="entry name" value="OS01G0588500 PROTEIN-RELATED"/>
    <property type="match status" value="1"/>
</dbReference>
<feature type="domain" description="Protein kinase" evidence="1">
    <location>
        <begin position="65"/>
        <end position="207"/>
    </location>
</feature>
<organism evidence="2 3">
    <name type="scientific">Eleusine coracana subsp. coracana</name>
    <dbReference type="NCBI Taxonomy" id="191504"/>
    <lineage>
        <taxon>Eukaryota</taxon>
        <taxon>Viridiplantae</taxon>
        <taxon>Streptophyta</taxon>
        <taxon>Embryophyta</taxon>
        <taxon>Tracheophyta</taxon>
        <taxon>Spermatophyta</taxon>
        <taxon>Magnoliopsida</taxon>
        <taxon>Liliopsida</taxon>
        <taxon>Poales</taxon>
        <taxon>Poaceae</taxon>
        <taxon>PACMAD clade</taxon>
        <taxon>Chloridoideae</taxon>
        <taxon>Cynodonteae</taxon>
        <taxon>Eleusininae</taxon>
        <taxon>Eleusine</taxon>
    </lineage>
</organism>
<dbReference type="AlphaFoldDB" id="A0AAV5EC30"/>
<dbReference type="PROSITE" id="PS50011">
    <property type="entry name" value="PROTEIN_KINASE_DOM"/>
    <property type="match status" value="1"/>
</dbReference>
<keyword evidence="3" id="KW-1185">Reference proteome</keyword>
<dbReference type="InterPro" id="IPR011009">
    <property type="entry name" value="Kinase-like_dom_sf"/>
</dbReference>
<evidence type="ECO:0000313" key="2">
    <source>
        <dbReference type="EMBL" id="GJN20664.1"/>
    </source>
</evidence>
<dbReference type="Gene3D" id="1.10.510.10">
    <property type="entry name" value="Transferase(Phosphotransferase) domain 1"/>
    <property type="match status" value="1"/>
</dbReference>
<evidence type="ECO:0000259" key="1">
    <source>
        <dbReference type="PROSITE" id="PS50011"/>
    </source>
</evidence>